<evidence type="ECO:0000313" key="2">
    <source>
        <dbReference type="Proteomes" id="UP000540266"/>
    </source>
</evidence>
<protein>
    <submittedName>
        <fullName evidence="1">Helix-turn-helix transcriptional regulator</fullName>
    </submittedName>
</protein>
<dbReference type="Proteomes" id="UP000540266">
    <property type="component" value="Chromosome"/>
</dbReference>
<dbReference type="InterPro" id="IPR016032">
    <property type="entry name" value="Sig_transdc_resp-reg_C-effctor"/>
</dbReference>
<accession>A0A7X6F888</accession>
<dbReference type="InterPro" id="IPR036388">
    <property type="entry name" value="WH-like_DNA-bd_sf"/>
</dbReference>
<dbReference type="EMBL" id="CP064931">
    <property type="protein sequence ID" value="QPK09195.1"/>
    <property type="molecule type" value="Genomic_DNA"/>
</dbReference>
<dbReference type="GO" id="GO:0006355">
    <property type="term" value="P:regulation of DNA-templated transcription"/>
    <property type="evidence" value="ECO:0007669"/>
    <property type="project" value="InterPro"/>
</dbReference>
<dbReference type="PROSITE" id="PS50043">
    <property type="entry name" value="HTH_LUXR_2"/>
    <property type="match status" value="1"/>
</dbReference>
<reference evidence="1 2" key="1">
    <citation type="submission" date="2020-11" db="EMBL/GenBank/DDBJ databases">
        <title>Indigenous Rhizobia Nodulating Common beans in Western Kenya.</title>
        <authorList>
            <person name="Wekesa C.S."/>
            <person name="Oelmueller R."/>
            <person name="Furch A.C."/>
        </authorList>
    </citation>
    <scope>NUCLEOTIDE SEQUENCE [LARGE SCALE GENOMIC DNA]</scope>
    <source>
        <strain evidence="2">BS3</strain>
    </source>
</reference>
<dbReference type="Gene3D" id="1.10.10.10">
    <property type="entry name" value="Winged helix-like DNA-binding domain superfamily/Winged helix DNA-binding domain"/>
    <property type="match status" value="1"/>
</dbReference>
<dbReference type="InterPro" id="IPR000792">
    <property type="entry name" value="Tscrpt_reg_LuxR_C"/>
</dbReference>
<proteinExistence type="predicted"/>
<organism evidence="1 2">
    <name type="scientific">Rhizobium phaseoli</name>
    <dbReference type="NCBI Taxonomy" id="396"/>
    <lineage>
        <taxon>Bacteria</taxon>
        <taxon>Pseudomonadati</taxon>
        <taxon>Pseudomonadota</taxon>
        <taxon>Alphaproteobacteria</taxon>
        <taxon>Hyphomicrobiales</taxon>
        <taxon>Rhizobiaceae</taxon>
        <taxon>Rhizobium/Agrobacterium group</taxon>
        <taxon>Rhizobium</taxon>
    </lineage>
</organism>
<evidence type="ECO:0000313" key="1">
    <source>
        <dbReference type="EMBL" id="QPK09195.1"/>
    </source>
</evidence>
<dbReference type="RefSeq" id="WP_167860873.1">
    <property type="nucleotide sequence ID" value="NZ_CP064931.1"/>
</dbReference>
<dbReference type="SUPFAM" id="SSF46894">
    <property type="entry name" value="C-terminal effector domain of the bipartite response regulators"/>
    <property type="match status" value="1"/>
</dbReference>
<name>A0A7X6F888_9HYPH</name>
<dbReference type="Pfam" id="PF00196">
    <property type="entry name" value="GerE"/>
    <property type="match status" value="1"/>
</dbReference>
<sequence length="224" mass="24915">MARKFASNKGDALGMTKTVVFAEEVFLVMRGKSSGFRELLDAWITHGVGAAEGIYGSIIQHRPANSVIGILQRDCDMEIVGPYHIQTDIEFPGKEFVQRELIPACRSAQLQQRPISTRRSLAADGLQILSEWLVLPHKAQKTSAWCIAYVEIGFLLPVTQAYPSFDAADRGLLQMLAEGYQTKEIALRVGLSHRTVEHRFEKLKSRMGARSLPHLVALSIAKEL</sequence>
<dbReference type="AlphaFoldDB" id="A0A7X6F888"/>
<dbReference type="GO" id="GO:0003677">
    <property type="term" value="F:DNA binding"/>
    <property type="evidence" value="ECO:0007669"/>
    <property type="project" value="InterPro"/>
</dbReference>
<gene>
    <name evidence="1" type="ORF">HER27_001010</name>
</gene>
<dbReference type="SMART" id="SM00421">
    <property type="entry name" value="HTH_LUXR"/>
    <property type="match status" value="1"/>
</dbReference>